<dbReference type="Proteomes" id="UP001519460">
    <property type="component" value="Unassembled WGS sequence"/>
</dbReference>
<organism evidence="1 2">
    <name type="scientific">Batillaria attramentaria</name>
    <dbReference type="NCBI Taxonomy" id="370345"/>
    <lineage>
        <taxon>Eukaryota</taxon>
        <taxon>Metazoa</taxon>
        <taxon>Spiralia</taxon>
        <taxon>Lophotrochozoa</taxon>
        <taxon>Mollusca</taxon>
        <taxon>Gastropoda</taxon>
        <taxon>Caenogastropoda</taxon>
        <taxon>Sorbeoconcha</taxon>
        <taxon>Cerithioidea</taxon>
        <taxon>Batillariidae</taxon>
        <taxon>Batillaria</taxon>
    </lineage>
</organism>
<comment type="caution">
    <text evidence="1">The sequence shown here is derived from an EMBL/GenBank/DDBJ whole genome shotgun (WGS) entry which is preliminary data.</text>
</comment>
<sequence>MSMGSMRSAEVLVSFILPFATETYNDEHNYRLVRKRWAVADRYSMGRIDLPVAGWEPLTVTSAHGKPSYRRGQAMETDGQFRRCTVAVNLK</sequence>
<name>A0ABD0LVK1_9CAEN</name>
<evidence type="ECO:0000313" key="2">
    <source>
        <dbReference type="Proteomes" id="UP001519460"/>
    </source>
</evidence>
<dbReference type="AlphaFoldDB" id="A0ABD0LVK1"/>
<dbReference type="EMBL" id="JACVVK020000021">
    <property type="protein sequence ID" value="KAK7503211.1"/>
    <property type="molecule type" value="Genomic_DNA"/>
</dbReference>
<protein>
    <submittedName>
        <fullName evidence="1">Uncharacterized protein</fullName>
    </submittedName>
</protein>
<accession>A0ABD0LVK1</accession>
<gene>
    <name evidence="1" type="ORF">BaRGS_00005476</name>
</gene>
<keyword evidence="2" id="KW-1185">Reference proteome</keyword>
<evidence type="ECO:0000313" key="1">
    <source>
        <dbReference type="EMBL" id="KAK7503211.1"/>
    </source>
</evidence>
<reference evidence="1 2" key="1">
    <citation type="journal article" date="2023" name="Sci. Data">
        <title>Genome assembly of the Korean intertidal mud-creeper Batillaria attramentaria.</title>
        <authorList>
            <person name="Patra A.K."/>
            <person name="Ho P.T."/>
            <person name="Jun S."/>
            <person name="Lee S.J."/>
            <person name="Kim Y."/>
            <person name="Won Y.J."/>
        </authorList>
    </citation>
    <scope>NUCLEOTIDE SEQUENCE [LARGE SCALE GENOMIC DNA]</scope>
    <source>
        <strain evidence="1">Wonlab-2016</strain>
    </source>
</reference>
<proteinExistence type="predicted"/>